<dbReference type="InterPro" id="IPR006182">
    <property type="entry name" value="FliF_N_dom"/>
</dbReference>
<dbReference type="Gene3D" id="3.30.300.30">
    <property type="match status" value="1"/>
</dbReference>
<accession>A0ABQ6ICU9</accession>
<dbReference type="RefSeq" id="WP_284328124.1">
    <property type="nucleotide sequence ID" value="NZ_BSUN01000001.1"/>
</dbReference>
<reference evidence="5" key="1">
    <citation type="journal article" date="2019" name="Int. J. Syst. Evol. Microbiol.">
        <title>The Global Catalogue of Microorganisms (GCM) 10K type strain sequencing project: providing services to taxonomists for standard genome sequencing and annotation.</title>
        <authorList>
            <consortium name="The Broad Institute Genomics Platform"/>
            <consortium name="The Broad Institute Genome Sequencing Center for Infectious Disease"/>
            <person name="Wu L."/>
            <person name="Ma J."/>
        </authorList>
    </citation>
    <scope>NUCLEOTIDE SEQUENCE [LARGE SCALE GENOMIC DNA]</scope>
    <source>
        <strain evidence="5">NBRC 112299</strain>
    </source>
</reference>
<organism evidence="4 5">
    <name type="scientific">Demequina litorisediminis</name>
    <dbReference type="NCBI Taxonomy" id="1849022"/>
    <lineage>
        <taxon>Bacteria</taxon>
        <taxon>Bacillati</taxon>
        <taxon>Actinomycetota</taxon>
        <taxon>Actinomycetes</taxon>
        <taxon>Micrococcales</taxon>
        <taxon>Demequinaceae</taxon>
        <taxon>Demequina</taxon>
    </lineage>
</organism>
<dbReference type="EMBL" id="BSUN01000001">
    <property type="protein sequence ID" value="GMA35663.1"/>
    <property type="molecule type" value="Genomic_DNA"/>
</dbReference>
<dbReference type="Proteomes" id="UP001157125">
    <property type="component" value="Unassembled WGS sequence"/>
</dbReference>
<dbReference type="PANTHER" id="PTHR30046:SF0">
    <property type="entry name" value="FLAGELLAR M-RING PROTEIN"/>
    <property type="match status" value="1"/>
</dbReference>
<comment type="subcellular location">
    <subcellularLocation>
        <location evidence="1">Membrane</location>
    </subcellularLocation>
</comment>
<evidence type="ECO:0000313" key="5">
    <source>
        <dbReference type="Proteomes" id="UP001157125"/>
    </source>
</evidence>
<keyword evidence="5" id="KW-1185">Reference proteome</keyword>
<comment type="caution">
    <text evidence="4">The sequence shown here is derived from an EMBL/GenBank/DDBJ whole genome shotgun (WGS) entry which is preliminary data.</text>
</comment>
<sequence length="116" mass="12428">MVPQAQLYDTRLTVAGAGLPAGSEAGYALLDDMSITSSEFQQQVTYQRALEGELAKTIGEMEGVASASVKARPAGGDRLCLPGGGAHRVGLYPDRAVHLAWHLQHPVHRAPRLRVR</sequence>
<dbReference type="InterPro" id="IPR045851">
    <property type="entry name" value="AMP-bd_C_sf"/>
</dbReference>
<gene>
    <name evidence="4" type="ORF">GCM10025876_18670</name>
</gene>
<dbReference type="Pfam" id="PF01514">
    <property type="entry name" value="YscJ_FliF"/>
    <property type="match status" value="1"/>
</dbReference>
<evidence type="ECO:0000256" key="2">
    <source>
        <dbReference type="ARBA" id="ARBA00023136"/>
    </source>
</evidence>
<protein>
    <recommendedName>
        <fullName evidence="3">Flagellar M-ring N-terminal domain-containing protein</fullName>
    </recommendedName>
</protein>
<dbReference type="InterPro" id="IPR043427">
    <property type="entry name" value="YscJ/FliF"/>
</dbReference>
<name>A0ABQ6ICU9_9MICO</name>
<evidence type="ECO:0000259" key="3">
    <source>
        <dbReference type="Pfam" id="PF01514"/>
    </source>
</evidence>
<feature type="domain" description="Flagellar M-ring N-terminal" evidence="3">
    <location>
        <begin position="1"/>
        <end position="70"/>
    </location>
</feature>
<proteinExistence type="predicted"/>
<dbReference type="PANTHER" id="PTHR30046">
    <property type="entry name" value="FLAGELLAR M-RING PROTEIN"/>
    <property type="match status" value="1"/>
</dbReference>
<keyword evidence="2" id="KW-0472">Membrane</keyword>
<evidence type="ECO:0000313" key="4">
    <source>
        <dbReference type="EMBL" id="GMA35663.1"/>
    </source>
</evidence>
<evidence type="ECO:0000256" key="1">
    <source>
        <dbReference type="ARBA" id="ARBA00004370"/>
    </source>
</evidence>